<evidence type="ECO:0000256" key="7">
    <source>
        <dbReference type="ARBA" id="ARBA00022777"/>
    </source>
</evidence>
<proteinExistence type="inferred from homology"/>
<dbReference type="Pfam" id="PF00294">
    <property type="entry name" value="PfkB"/>
    <property type="match status" value="1"/>
</dbReference>
<keyword evidence="4" id="KW-0808">Transferase</keyword>
<evidence type="ECO:0000259" key="12">
    <source>
        <dbReference type="Pfam" id="PF00294"/>
    </source>
</evidence>
<dbReference type="GO" id="GO:0005829">
    <property type="term" value="C:cytosol"/>
    <property type="evidence" value="ECO:0007669"/>
    <property type="project" value="TreeGrafter"/>
</dbReference>
<keyword evidence="9" id="KW-0460">Magnesium</keyword>
<keyword evidence="10" id="KW-0630">Potassium</keyword>
<evidence type="ECO:0000256" key="1">
    <source>
        <dbReference type="ARBA" id="ARBA00010688"/>
    </source>
</evidence>
<evidence type="ECO:0000256" key="2">
    <source>
        <dbReference type="ARBA" id="ARBA00012035"/>
    </source>
</evidence>
<evidence type="ECO:0000256" key="9">
    <source>
        <dbReference type="ARBA" id="ARBA00022842"/>
    </source>
</evidence>
<dbReference type="EC" id="2.7.1.15" evidence="2"/>
<dbReference type="HAMAP" id="MF_01987">
    <property type="entry name" value="Ribokinase"/>
    <property type="match status" value="1"/>
</dbReference>
<dbReference type="GO" id="GO:0005524">
    <property type="term" value="F:ATP binding"/>
    <property type="evidence" value="ECO:0007669"/>
    <property type="project" value="UniProtKB-KW"/>
</dbReference>
<dbReference type="GO" id="GO:0006014">
    <property type="term" value="P:D-ribose metabolic process"/>
    <property type="evidence" value="ECO:0007669"/>
    <property type="project" value="InterPro"/>
</dbReference>
<dbReference type="GO" id="GO:0004747">
    <property type="term" value="F:ribokinase activity"/>
    <property type="evidence" value="ECO:0007669"/>
    <property type="project" value="UniProtKB-EC"/>
</dbReference>
<evidence type="ECO:0000256" key="3">
    <source>
        <dbReference type="ARBA" id="ARBA00016943"/>
    </source>
</evidence>
<dbReference type="PANTHER" id="PTHR10584:SF166">
    <property type="entry name" value="RIBOKINASE"/>
    <property type="match status" value="1"/>
</dbReference>
<dbReference type="AlphaFoldDB" id="A0A382ALQ8"/>
<dbReference type="GO" id="GO:0046872">
    <property type="term" value="F:metal ion binding"/>
    <property type="evidence" value="ECO:0007669"/>
    <property type="project" value="UniProtKB-KW"/>
</dbReference>
<keyword evidence="5" id="KW-0479">Metal-binding</keyword>
<dbReference type="InterPro" id="IPR011611">
    <property type="entry name" value="PfkB_dom"/>
</dbReference>
<comment type="similarity">
    <text evidence="1">Belongs to the carbohydrate kinase PfkB family.</text>
</comment>
<dbReference type="PRINTS" id="PR00990">
    <property type="entry name" value="RIBOKINASE"/>
</dbReference>
<organism evidence="13">
    <name type="scientific">marine metagenome</name>
    <dbReference type="NCBI Taxonomy" id="408172"/>
    <lineage>
        <taxon>unclassified sequences</taxon>
        <taxon>metagenomes</taxon>
        <taxon>ecological metagenomes</taxon>
    </lineage>
</organism>
<keyword evidence="7" id="KW-0418">Kinase</keyword>
<dbReference type="PANTHER" id="PTHR10584">
    <property type="entry name" value="SUGAR KINASE"/>
    <property type="match status" value="1"/>
</dbReference>
<dbReference type="SUPFAM" id="SSF53613">
    <property type="entry name" value="Ribokinase-like"/>
    <property type="match status" value="1"/>
</dbReference>
<dbReference type="InterPro" id="IPR002139">
    <property type="entry name" value="Ribo/fructo_kinase"/>
</dbReference>
<evidence type="ECO:0000313" key="13">
    <source>
        <dbReference type="EMBL" id="SVB02388.1"/>
    </source>
</evidence>
<name>A0A382ALQ8_9ZZZZ</name>
<evidence type="ECO:0000256" key="6">
    <source>
        <dbReference type="ARBA" id="ARBA00022741"/>
    </source>
</evidence>
<dbReference type="InterPro" id="IPR002173">
    <property type="entry name" value="Carboh/pur_kinase_PfkB_CS"/>
</dbReference>
<evidence type="ECO:0000256" key="5">
    <source>
        <dbReference type="ARBA" id="ARBA00022723"/>
    </source>
</evidence>
<evidence type="ECO:0000256" key="4">
    <source>
        <dbReference type="ARBA" id="ARBA00022679"/>
    </source>
</evidence>
<gene>
    <name evidence="13" type="ORF">METZ01_LOCUS155242</name>
</gene>
<evidence type="ECO:0000256" key="11">
    <source>
        <dbReference type="ARBA" id="ARBA00023277"/>
    </source>
</evidence>
<evidence type="ECO:0000256" key="8">
    <source>
        <dbReference type="ARBA" id="ARBA00022840"/>
    </source>
</evidence>
<dbReference type="InterPro" id="IPR029056">
    <property type="entry name" value="Ribokinase-like"/>
</dbReference>
<dbReference type="CDD" id="cd01174">
    <property type="entry name" value="ribokinase"/>
    <property type="match status" value="1"/>
</dbReference>
<dbReference type="PROSITE" id="PS00584">
    <property type="entry name" value="PFKB_KINASES_2"/>
    <property type="match status" value="1"/>
</dbReference>
<keyword evidence="11" id="KW-0119">Carbohydrate metabolism</keyword>
<keyword evidence="8" id="KW-0067">ATP-binding</keyword>
<feature type="domain" description="Carbohydrate kinase PfkB" evidence="12">
    <location>
        <begin position="5"/>
        <end position="295"/>
    </location>
</feature>
<evidence type="ECO:0000256" key="10">
    <source>
        <dbReference type="ARBA" id="ARBA00022958"/>
    </source>
</evidence>
<sequence>MPASHLVVLGSLNVDLVTTVEELPKNGQTIFSDSFVIENGGKGANQAVAASRLGANVTMIGRVGADVFSEQVLTDLESEGVDISRITKDANHSTGVALITVDSKSENTIVVSSGANMSCGQMELDSLQDCIVGASCLLLQNEVPLEVNLEAANIAQGNNVPVIWDPAPFVRDIDELIRKVDFLTPNQTEAGLLTNCELKDVKSVRTALLKMKDLTEAICIITMGREGLFFLSGHELIHLPSSTVISVDSVAAGDAFTAGLAVAISEGLTLNEAAELGSAAGALATSKKGAQISMPFRTEVDSLIGKKTSFVDHPYL</sequence>
<dbReference type="NCBIfam" id="TIGR02152">
    <property type="entry name" value="D_ribokin_bact"/>
    <property type="match status" value="1"/>
</dbReference>
<accession>A0A382ALQ8</accession>
<reference evidence="13" key="1">
    <citation type="submission" date="2018-05" db="EMBL/GenBank/DDBJ databases">
        <authorList>
            <person name="Lanie J.A."/>
            <person name="Ng W.-L."/>
            <person name="Kazmierczak K.M."/>
            <person name="Andrzejewski T.M."/>
            <person name="Davidsen T.M."/>
            <person name="Wayne K.J."/>
            <person name="Tettelin H."/>
            <person name="Glass J.I."/>
            <person name="Rusch D."/>
            <person name="Podicherti R."/>
            <person name="Tsui H.-C.T."/>
            <person name="Winkler M.E."/>
        </authorList>
    </citation>
    <scope>NUCLEOTIDE SEQUENCE</scope>
</reference>
<protein>
    <recommendedName>
        <fullName evidence="3">Ribokinase</fullName>
        <ecNumber evidence="2">2.7.1.15</ecNumber>
    </recommendedName>
</protein>
<dbReference type="InterPro" id="IPR011877">
    <property type="entry name" value="Ribokinase"/>
</dbReference>
<dbReference type="EMBL" id="UINC01025909">
    <property type="protein sequence ID" value="SVB02388.1"/>
    <property type="molecule type" value="Genomic_DNA"/>
</dbReference>
<keyword evidence="6" id="KW-0547">Nucleotide-binding</keyword>
<dbReference type="Gene3D" id="3.40.1190.20">
    <property type="match status" value="1"/>
</dbReference>